<accession>R7UYM6</accession>
<reference evidence="5" key="1">
    <citation type="submission" date="2012-12" db="EMBL/GenBank/DDBJ databases">
        <authorList>
            <person name="Hellsten U."/>
            <person name="Grimwood J."/>
            <person name="Chapman J.A."/>
            <person name="Shapiro H."/>
            <person name="Aerts A."/>
            <person name="Otillar R.P."/>
            <person name="Terry A.Y."/>
            <person name="Boore J.L."/>
            <person name="Simakov O."/>
            <person name="Marletaz F."/>
            <person name="Cho S.-J."/>
            <person name="Edsinger-Gonzales E."/>
            <person name="Havlak P."/>
            <person name="Kuo D.-H."/>
            <person name="Larsson T."/>
            <person name="Lv J."/>
            <person name="Arendt D."/>
            <person name="Savage R."/>
            <person name="Osoegawa K."/>
            <person name="de Jong P."/>
            <person name="Lindberg D.R."/>
            <person name="Seaver E.C."/>
            <person name="Weisblat D.A."/>
            <person name="Putnam N.H."/>
            <person name="Grigoriev I.V."/>
            <person name="Rokhsar D.S."/>
        </authorList>
    </citation>
    <scope>NUCLEOTIDE SEQUENCE</scope>
    <source>
        <strain evidence="5">I ESC-2004</strain>
    </source>
</reference>
<dbReference type="EMBL" id="KB296704">
    <property type="protein sequence ID" value="ELU11382.1"/>
    <property type="molecule type" value="Genomic_DNA"/>
</dbReference>
<dbReference type="Pfam" id="PF08487">
    <property type="entry name" value="VIT"/>
    <property type="match status" value="1"/>
</dbReference>
<feature type="non-terminal residue" evidence="3">
    <location>
        <position position="525"/>
    </location>
</feature>
<evidence type="ECO:0000259" key="2">
    <source>
        <dbReference type="PROSITE" id="PS51468"/>
    </source>
</evidence>
<dbReference type="EMBL" id="AMQN01005727">
    <property type="status" value="NOT_ANNOTATED_CDS"/>
    <property type="molecule type" value="Genomic_DNA"/>
</dbReference>
<dbReference type="OMA" id="NIANQEY"/>
<dbReference type="Gene3D" id="3.40.50.410">
    <property type="entry name" value="von Willebrand factor, type A domain"/>
    <property type="match status" value="1"/>
</dbReference>
<evidence type="ECO:0000313" key="4">
    <source>
        <dbReference type="EnsemblMetazoa" id="CapteP82870"/>
    </source>
</evidence>
<proteinExistence type="predicted"/>
<dbReference type="PANTHER" id="PTHR45737">
    <property type="entry name" value="VON WILLEBRAND FACTOR A DOMAIN-CONTAINING PROTEIN 5A"/>
    <property type="match status" value="1"/>
</dbReference>
<keyword evidence="5" id="KW-1185">Reference proteome</keyword>
<feature type="domain" description="VWFA" evidence="1">
    <location>
        <begin position="264"/>
        <end position="438"/>
    </location>
</feature>
<evidence type="ECO:0008006" key="6">
    <source>
        <dbReference type="Google" id="ProtNLM"/>
    </source>
</evidence>
<dbReference type="OrthoDB" id="1729737at2759"/>
<dbReference type="Proteomes" id="UP000014760">
    <property type="component" value="Unassembled WGS sequence"/>
</dbReference>
<dbReference type="SMART" id="SM00327">
    <property type="entry name" value="VWA"/>
    <property type="match status" value="1"/>
</dbReference>
<evidence type="ECO:0000259" key="1">
    <source>
        <dbReference type="PROSITE" id="PS50234"/>
    </source>
</evidence>
<dbReference type="PANTHER" id="PTHR45737:SF6">
    <property type="entry name" value="VON WILLEBRAND FACTOR A DOMAIN-CONTAINING PROTEIN 5A"/>
    <property type="match status" value="1"/>
</dbReference>
<feature type="domain" description="VIT" evidence="2">
    <location>
        <begin position="1"/>
        <end position="118"/>
    </location>
</feature>
<protein>
    <recommendedName>
        <fullName evidence="6">VWFA domain-containing protein</fullName>
    </recommendedName>
</protein>
<dbReference type="AlphaFoldDB" id="R7UYM6"/>
<dbReference type="EMBL" id="AMQN01005726">
    <property type="status" value="NOT_ANNOTATED_CDS"/>
    <property type="molecule type" value="Genomic_DNA"/>
</dbReference>
<dbReference type="STRING" id="283909.R7UYM6"/>
<organism evidence="3">
    <name type="scientific">Capitella teleta</name>
    <name type="common">Polychaete worm</name>
    <dbReference type="NCBI Taxonomy" id="283909"/>
    <lineage>
        <taxon>Eukaryota</taxon>
        <taxon>Metazoa</taxon>
        <taxon>Spiralia</taxon>
        <taxon>Lophotrochozoa</taxon>
        <taxon>Annelida</taxon>
        <taxon>Polychaeta</taxon>
        <taxon>Sedentaria</taxon>
        <taxon>Scolecida</taxon>
        <taxon>Capitellidae</taxon>
        <taxon>Capitella</taxon>
    </lineage>
</organism>
<dbReference type="SMART" id="SM00609">
    <property type="entry name" value="VIT"/>
    <property type="match status" value="1"/>
</dbReference>
<dbReference type="Pfam" id="PF13768">
    <property type="entry name" value="VWA_3"/>
    <property type="match status" value="1"/>
</dbReference>
<feature type="non-terminal residue" evidence="3">
    <location>
        <position position="1"/>
    </location>
</feature>
<dbReference type="InterPro" id="IPR013694">
    <property type="entry name" value="VIT"/>
</dbReference>
<dbReference type="EnsemblMetazoa" id="CapteT82870">
    <property type="protein sequence ID" value="CapteP82870"/>
    <property type="gene ID" value="CapteG82870"/>
</dbReference>
<evidence type="ECO:0000313" key="3">
    <source>
        <dbReference type="EMBL" id="ELU11382.1"/>
    </source>
</evidence>
<sequence length="525" mass="57999">VALRSASISASVNGFIACVTSDLTYFNSKNGSVEGSFSFPMDDSSAVFRFEAVINDRVIIAECQEKEQAEQTYKDATKQGMTAYMLQFMIYRRIVQPMSYRYAFLPDMTLHCHLMYDENQCYPTITRIMAILAIYSANFNATTRLTTEIFALKKVVITIMHLEFSLKKKERVQVQTHLDRKTAQVSGVGMASANKHLWLLQVSLASPFSADHDVNLMVKYANVGIPQASIHKGSSEQSGMLSQDVIMLNFFPHLLESDYSEQQEFIFIVDRSGSMGGDRIQSAREALLLFLKSLPISCYFNIVSFGSQFQALFPEGSRAYSKKSLQAALGLQSSMKANMGGTEILGPLRAVFEEMQPIGDFPRQLFLLTDGEVSNTETVLNLIKVNSDHTRVFTFGIGDGASTSLVKGAARVGRGRAEMVIGKDKLQAKVMRSLKASMQPPICDLHLDWQLPGCSSVVQIPHQLRPLVSGDALILFGIPSATEEGRVSLVGKIDGRSLQFDVSVRLAPNDPTLSVHRLAAKAKIQ</sequence>
<dbReference type="EMBL" id="AMQN01005728">
    <property type="status" value="NOT_ANNOTATED_CDS"/>
    <property type="molecule type" value="Genomic_DNA"/>
</dbReference>
<dbReference type="SUPFAM" id="SSF53300">
    <property type="entry name" value="vWA-like"/>
    <property type="match status" value="1"/>
</dbReference>
<name>R7UYM6_CAPTE</name>
<reference evidence="4" key="3">
    <citation type="submission" date="2015-06" db="UniProtKB">
        <authorList>
            <consortium name="EnsemblMetazoa"/>
        </authorList>
    </citation>
    <scope>IDENTIFICATION</scope>
</reference>
<dbReference type="InterPro" id="IPR002035">
    <property type="entry name" value="VWF_A"/>
</dbReference>
<dbReference type="PROSITE" id="PS50234">
    <property type="entry name" value="VWFA"/>
    <property type="match status" value="1"/>
</dbReference>
<evidence type="ECO:0000313" key="5">
    <source>
        <dbReference type="Proteomes" id="UP000014760"/>
    </source>
</evidence>
<dbReference type="PROSITE" id="PS51468">
    <property type="entry name" value="VIT"/>
    <property type="match status" value="1"/>
</dbReference>
<dbReference type="InterPro" id="IPR036465">
    <property type="entry name" value="vWFA_dom_sf"/>
</dbReference>
<dbReference type="HOGENOM" id="CLU_042748_0_0_1"/>
<reference evidence="3 5" key="2">
    <citation type="journal article" date="2013" name="Nature">
        <title>Insights into bilaterian evolution from three spiralian genomes.</title>
        <authorList>
            <person name="Simakov O."/>
            <person name="Marletaz F."/>
            <person name="Cho S.J."/>
            <person name="Edsinger-Gonzales E."/>
            <person name="Havlak P."/>
            <person name="Hellsten U."/>
            <person name="Kuo D.H."/>
            <person name="Larsson T."/>
            <person name="Lv J."/>
            <person name="Arendt D."/>
            <person name="Savage R."/>
            <person name="Osoegawa K."/>
            <person name="de Jong P."/>
            <person name="Grimwood J."/>
            <person name="Chapman J.A."/>
            <person name="Shapiro H."/>
            <person name="Aerts A."/>
            <person name="Otillar R.P."/>
            <person name="Terry A.Y."/>
            <person name="Boore J.L."/>
            <person name="Grigoriev I.V."/>
            <person name="Lindberg D.R."/>
            <person name="Seaver E.C."/>
            <person name="Weisblat D.A."/>
            <person name="Putnam N.H."/>
            <person name="Rokhsar D.S."/>
        </authorList>
    </citation>
    <scope>NUCLEOTIDE SEQUENCE</scope>
    <source>
        <strain evidence="3 5">I ESC-2004</strain>
    </source>
</reference>
<gene>
    <name evidence="3" type="ORF">CAPTEDRAFT_82870</name>
</gene>